<name>B0RL42_YEREN</name>
<dbReference type="RefSeq" id="WP_012291446.1">
    <property type="nucleotide sequence ID" value="NC_010377.1"/>
</dbReference>
<dbReference type="AlphaFoldDB" id="B0RL42"/>
<sequence length="249" mass="27851">MSITHNELNLIAVKWLKRPQSNNGPGCQVALTEVGGLYGGERADVFGYRWGFDGGSIVVESKISRSDFLADRSKPHRNGQTAGMGTYRYYICPEGIIDIADLPNAWGLLWVNKRGHVKIKAGHVCCHIFSGYGVARQMSNFWRHDADLRFELDMLAHSLVRFGDPEEAKTMVRGATREVSRLANEVNGVNLDIENYCTIRASPACQRRFYGFCLLVSKIKGRDCGTINGHDESLSIRALMKDAREVLVR</sequence>
<proteinExistence type="predicted"/>
<accession>B0RL42</accession>
<protein>
    <submittedName>
        <fullName evidence="1">Adenylosuccinate synthase</fullName>
    </submittedName>
</protein>
<dbReference type="EMBL" id="AM905950">
    <property type="protein sequence ID" value="CAP20299.1"/>
    <property type="molecule type" value="Genomic_DNA"/>
</dbReference>
<reference evidence="1" key="1">
    <citation type="journal article" date="2008" name="J. Bacteriol.">
        <title>Genetic and functional properties of the self-transmissible Yersinia enterocolitica plasmid pYE854, which mobilizes the virulence plasmid pYV.</title>
        <authorList>
            <person name="Hammerl J.A."/>
            <person name="Klein I."/>
            <person name="Lanka E."/>
            <person name="Appel B."/>
            <person name="Hertwig S."/>
        </authorList>
    </citation>
    <scope>NUCLEOTIDE SEQUENCE [LARGE SCALE GENOMIC DNA]</scope>
    <source>
        <strain evidence="1">29854</strain>
        <plasmid evidence="1">pYE854</plasmid>
    </source>
</reference>
<geneLocation type="plasmid" evidence="1">
    <name>pYE854</name>
</geneLocation>
<organism evidence="1">
    <name type="scientific">Yersinia enterocolitica</name>
    <dbReference type="NCBI Taxonomy" id="630"/>
    <lineage>
        <taxon>Bacteria</taxon>
        <taxon>Pseudomonadati</taxon>
        <taxon>Pseudomonadota</taxon>
        <taxon>Gammaproteobacteria</taxon>
        <taxon>Enterobacterales</taxon>
        <taxon>Yersiniaceae</taxon>
        <taxon>Yersinia</taxon>
    </lineage>
</organism>
<dbReference type="KEGG" id="yef:FORC2_p012"/>
<evidence type="ECO:0000313" key="1">
    <source>
        <dbReference type="EMBL" id="CAP20299.1"/>
    </source>
</evidence>
<dbReference type="PATRIC" id="fig|630.34.peg.4477"/>
<keyword evidence="1" id="KW-0614">Plasmid</keyword>